<evidence type="ECO:0008006" key="3">
    <source>
        <dbReference type="Google" id="ProtNLM"/>
    </source>
</evidence>
<reference evidence="1 2" key="1">
    <citation type="journal article" date="2016" name="BMC Genomics">
        <title>Combined genomic and structural analyses of a cultured magnetotactic bacterium reveals its niche adaptation to a dynamic environment.</title>
        <authorList>
            <person name="Araujo A.C."/>
            <person name="Morillo V."/>
            <person name="Cypriano J."/>
            <person name="Teixeira L.C."/>
            <person name="Leao P."/>
            <person name="Lyra S."/>
            <person name="Almeida L.G."/>
            <person name="Bazylinski D.A."/>
            <person name="Vasconcellos A.T."/>
            <person name="Abreu F."/>
            <person name="Lins U."/>
        </authorList>
    </citation>
    <scope>NUCLEOTIDE SEQUENCE [LARGE SCALE GENOMIC DNA]</scope>
    <source>
        <strain evidence="1 2">IT-1</strain>
    </source>
</reference>
<name>A0A1Y2K3D1_9PROT</name>
<dbReference type="AlphaFoldDB" id="A0A1Y2K3D1"/>
<dbReference type="STRING" id="1434232.MAIT1_02653"/>
<proteinExistence type="predicted"/>
<dbReference type="Proteomes" id="UP000194003">
    <property type="component" value="Unassembled WGS sequence"/>
</dbReference>
<evidence type="ECO:0000313" key="2">
    <source>
        <dbReference type="Proteomes" id="UP000194003"/>
    </source>
</evidence>
<dbReference type="EMBL" id="LVJN01000020">
    <property type="protein sequence ID" value="OSM02503.1"/>
    <property type="molecule type" value="Genomic_DNA"/>
</dbReference>
<organism evidence="1 2">
    <name type="scientific">Magnetofaba australis IT-1</name>
    <dbReference type="NCBI Taxonomy" id="1434232"/>
    <lineage>
        <taxon>Bacteria</taxon>
        <taxon>Pseudomonadati</taxon>
        <taxon>Pseudomonadota</taxon>
        <taxon>Magnetococcia</taxon>
        <taxon>Magnetococcales</taxon>
        <taxon>Magnetococcaceae</taxon>
        <taxon>Magnetofaba</taxon>
    </lineage>
</organism>
<dbReference type="RefSeq" id="WP_085445357.1">
    <property type="nucleotide sequence ID" value="NZ_LVJN01000020.1"/>
</dbReference>
<accession>A0A1Y2K3D1</accession>
<keyword evidence="2" id="KW-1185">Reference proteome</keyword>
<protein>
    <recommendedName>
        <fullName evidence="3">VOC domain-containing protein</fullName>
    </recommendedName>
</protein>
<sequence length="136" mass="15057">MLDKLTKHHLGVVIDPAELPQLEAQLGKAFHEDATQGCRVAFRWNAVMGLHEEYIVREGRAAKYPLGFHHICYAVRDEAEMAALEAWLKEGRRGFRLTFPEQSGSAECGVISFWMIRGVGMAEFSLGGPVGQQAAS</sequence>
<evidence type="ECO:0000313" key="1">
    <source>
        <dbReference type="EMBL" id="OSM02503.1"/>
    </source>
</evidence>
<gene>
    <name evidence="1" type="ORF">MAIT1_02653</name>
</gene>
<comment type="caution">
    <text evidence="1">The sequence shown here is derived from an EMBL/GenBank/DDBJ whole genome shotgun (WGS) entry which is preliminary data.</text>
</comment>